<reference evidence="1" key="1">
    <citation type="submission" date="2018-01" db="EMBL/GenBank/DDBJ databases">
        <authorList>
            <person name="Krukenberg V."/>
        </authorList>
    </citation>
    <scope>NUCLEOTIDE SEQUENCE</scope>
    <source>
        <strain evidence="1">E20ANME2</strain>
    </source>
</reference>
<accession>A0AC61L4Z4</accession>
<dbReference type="EMBL" id="PQXF01000004">
    <property type="protein sequence ID" value="PXF61554.1"/>
    <property type="molecule type" value="Genomic_DNA"/>
</dbReference>
<dbReference type="Proteomes" id="UP000248329">
    <property type="component" value="Unassembled WGS sequence"/>
</dbReference>
<proteinExistence type="predicted"/>
<evidence type="ECO:0000313" key="1">
    <source>
        <dbReference type="EMBL" id="PXF61554.1"/>
    </source>
</evidence>
<gene>
    <name evidence="1" type="ORF">C4B59_03110</name>
</gene>
<comment type="caution">
    <text evidence="1">The sequence shown here is derived from an EMBL/GenBank/DDBJ whole genome shotgun (WGS) entry which is preliminary data.</text>
</comment>
<organism evidence="1 2">
    <name type="scientific">Candidatus Methanogaster sp</name>
    <dbReference type="NCBI Taxonomy" id="3386292"/>
    <lineage>
        <taxon>Archaea</taxon>
        <taxon>Methanobacteriati</taxon>
        <taxon>Methanobacteriota</taxon>
        <taxon>Stenosarchaea group</taxon>
        <taxon>Methanomicrobia</taxon>
        <taxon>Methanosarcinales</taxon>
        <taxon>ANME-2 cluster</taxon>
        <taxon>Candidatus Methanogasteraceae</taxon>
        <taxon>Candidatus Methanogaster</taxon>
    </lineage>
</organism>
<evidence type="ECO:0000313" key="2">
    <source>
        <dbReference type="Proteomes" id="UP000248329"/>
    </source>
</evidence>
<sequence>MKAYILDLDGVIFRGSEVIAGAPYAVNRLLDSARVVFLTNNSTQSRGTVSARLNASGIRCRESDVITAGYAAAVHIRKRYGAQKIYPIGEAGLIRELKAEGHKIYPGRDGGWVEDRKDGSGEGCGESGGEGRDEDAV</sequence>
<protein>
    <submittedName>
        <fullName evidence="1">Uncharacterized protein</fullName>
    </submittedName>
</protein>
<name>A0AC61L4Z4_9EURY</name>